<keyword evidence="1" id="KW-0472">Membrane</keyword>
<dbReference type="EMBL" id="CP069213">
    <property type="protein sequence ID" value="QRH01562.1"/>
    <property type="molecule type" value="Genomic_DNA"/>
</dbReference>
<keyword evidence="1" id="KW-0812">Transmembrane</keyword>
<dbReference type="RefSeq" id="WP_203325237.1">
    <property type="nucleotide sequence ID" value="NZ_CP069213.1"/>
</dbReference>
<gene>
    <name evidence="2" type="ORF">JQC75_17210</name>
</gene>
<sequence>MQLLLQILMIGAGATLVMDLWAMLRLRLFGVPSLNYAMVGRWLLWMPKGRFTHNPIASAEPQHGEILIGWLAHYAIGIAFAGLLLPFAGAEWFTEPSAGPAVALGLVTVAAPFFLLQPALGMGVAASRAPRPWRTRAHSLVTHAVFGLGLYISALVGKGKGIGLH</sequence>
<dbReference type="InterPro" id="IPR021329">
    <property type="entry name" value="DUF2938"/>
</dbReference>
<keyword evidence="1" id="KW-1133">Transmembrane helix</keyword>
<feature type="transmembrane region" description="Helical" evidence="1">
    <location>
        <begin position="66"/>
        <end position="89"/>
    </location>
</feature>
<protein>
    <submittedName>
        <fullName evidence="2">DUF2938 domain-containing protein</fullName>
    </submittedName>
</protein>
<organism evidence="2 3">
    <name type="scientific">Shewanella litorisediminis</name>
    <dbReference type="NCBI Taxonomy" id="1173586"/>
    <lineage>
        <taxon>Bacteria</taxon>
        <taxon>Pseudomonadati</taxon>
        <taxon>Pseudomonadota</taxon>
        <taxon>Gammaproteobacteria</taxon>
        <taxon>Alteromonadales</taxon>
        <taxon>Shewanellaceae</taxon>
        <taxon>Shewanella</taxon>
    </lineage>
</organism>
<feature type="transmembrane region" description="Helical" evidence="1">
    <location>
        <begin position="101"/>
        <end position="125"/>
    </location>
</feature>
<feature type="transmembrane region" description="Helical" evidence="1">
    <location>
        <begin position="24"/>
        <end position="45"/>
    </location>
</feature>
<evidence type="ECO:0000313" key="3">
    <source>
        <dbReference type="Proteomes" id="UP000596252"/>
    </source>
</evidence>
<evidence type="ECO:0000313" key="2">
    <source>
        <dbReference type="EMBL" id="QRH01562.1"/>
    </source>
</evidence>
<keyword evidence="3" id="KW-1185">Reference proteome</keyword>
<reference evidence="2 3" key="1">
    <citation type="journal article" date="2012" name="Antonie Van Leeuwenhoek">
        <title>Shewanella litorisediminis sp. nov., a gammaproteobacterium isolated from a tidal flat sediment.</title>
        <authorList>
            <person name="Lee M.H."/>
            <person name="Yoon J.H."/>
        </authorList>
    </citation>
    <scope>NUCLEOTIDE SEQUENCE [LARGE SCALE GENOMIC DNA]</scope>
    <source>
        <strain evidence="2 3">SMK1-12</strain>
    </source>
</reference>
<name>A0ABX7G2K0_9GAMM</name>
<dbReference type="Proteomes" id="UP000596252">
    <property type="component" value="Chromosome"/>
</dbReference>
<feature type="transmembrane region" description="Helical" evidence="1">
    <location>
        <begin position="137"/>
        <end position="156"/>
    </location>
</feature>
<dbReference type="Pfam" id="PF11158">
    <property type="entry name" value="DUF2938"/>
    <property type="match status" value="1"/>
</dbReference>
<evidence type="ECO:0000256" key="1">
    <source>
        <dbReference type="SAM" id="Phobius"/>
    </source>
</evidence>
<proteinExistence type="predicted"/>
<accession>A0ABX7G2K0</accession>